<evidence type="ECO:0000313" key="1">
    <source>
        <dbReference type="EMBL" id="MBB6431702.1"/>
    </source>
</evidence>
<name>A0A7X0LM53_9BACT</name>
<evidence type="ECO:0000313" key="2">
    <source>
        <dbReference type="Proteomes" id="UP000541810"/>
    </source>
</evidence>
<proteinExistence type="predicted"/>
<gene>
    <name evidence="1" type="ORF">HNQ40_003585</name>
</gene>
<reference evidence="1 2" key="1">
    <citation type="submission" date="2020-08" db="EMBL/GenBank/DDBJ databases">
        <title>Genomic Encyclopedia of Type Strains, Phase IV (KMG-IV): sequencing the most valuable type-strain genomes for metagenomic binning, comparative biology and taxonomic classification.</title>
        <authorList>
            <person name="Goeker M."/>
        </authorList>
    </citation>
    <scope>NUCLEOTIDE SEQUENCE [LARGE SCALE GENOMIC DNA]</scope>
    <source>
        <strain evidence="1 2">DSM 103725</strain>
    </source>
</reference>
<organism evidence="1 2">
    <name type="scientific">Algisphaera agarilytica</name>
    <dbReference type="NCBI Taxonomy" id="1385975"/>
    <lineage>
        <taxon>Bacteria</taxon>
        <taxon>Pseudomonadati</taxon>
        <taxon>Planctomycetota</taxon>
        <taxon>Phycisphaerae</taxon>
        <taxon>Phycisphaerales</taxon>
        <taxon>Phycisphaeraceae</taxon>
        <taxon>Algisphaera</taxon>
    </lineage>
</organism>
<feature type="non-terminal residue" evidence="1">
    <location>
        <position position="1"/>
    </location>
</feature>
<accession>A0A7X0LM53</accession>
<dbReference type="EMBL" id="JACHGY010000002">
    <property type="protein sequence ID" value="MBB6431702.1"/>
    <property type="molecule type" value="Genomic_DNA"/>
</dbReference>
<comment type="caution">
    <text evidence="1">The sequence shown here is derived from an EMBL/GenBank/DDBJ whole genome shotgun (WGS) entry which is preliminary data.</text>
</comment>
<dbReference type="AlphaFoldDB" id="A0A7X0LM53"/>
<protein>
    <submittedName>
        <fullName evidence="1">Uncharacterized protein</fullName>
    </submittedName>
</protein>
<keyword evidence="2" id="KW-1185">Reference proteome</keyword>
<sequence>SSANQSQRNGSGSYQIRVGDYFTGAVTHLVLAADDDANSSADVTFTNLRIFEDNTA</sequence>
<dbReference type="Proteomes" id="UP000541810">
    <property type="component" value="Unassembled WGS sequence"/>
</dbReference>